<evidence type="ECO:0000256" key="3">
    <source>
        <dbReference type="ARBA" id="ARBA00006083"/>
    </source>
</evidence>
<comment type="catalytic activity">
    <reaction evidence="9">
        <text>adenosine + H2O + H(+) = inosine + NH4(+)</text>
        <dbReference type="Rhea" id="RHEA:24408"/>
        <dbReference type="ChEBI" id="CHEBI:15377"/>
        <dbReference type="ChEBI" id="CHEBI:15378"/>
        <dbReference type="ChEBI" id="CHEBI:16335"/>
        <dbReference type="ChEBI" id="CHEBI:17596"/>
        <dbReference type="ChEBI" id="CHEBI:28938"/>
        <dbReference type="EC" id="3.5.4.4"/>
    </reaction>
</comment>
<proteinExistence type="inferred from homology"/>
<evidence type="ECO:0000313" key="13">
    <source>
        <dbReference type="Proteomes" id="UP000219338"/>
    </source>
</evidence>
<dbReference type="InterPro" id="IPR001365">
    <property type="entry name" value="A_deaminase_dom"/>
</dbReference>
<sequence>MNSKNGKNRGPGFRRYWIQRSLRRLAVGPHRHHTAVTAASVELHYTELIPPDGNETDRALVILHGLLYGICYISLWVVSDGLSARKELISKDRSLRLDVLDQDKLSALEIEADRLIRSIRAAEAGSVWSADYPSIPHPFPGMEFLTGRSIIVQTEVFKILCKMPKGALLHAHLDATVNASFLYDLGLQEPSIHIQVPQVVNAQTLSTALQKFRALPAELHNNEVVSLTSPSYVPDSWISLAHARKQFDPALGGPDGFDRWVLGCLTINPAEAYGTHNTVTKIWQKFTSTFRVADGLIHYAPIFTKYIREFIRSSIEDGILYVEPRVNFWIKTMVNADGVENVTHRELLMIFESVLEETIADLKAQGREDEFVGAKIIYSTLRFLEPDELDWYFEDCIALKKEFPHLIAGFDLVGDENVLYPLSHYTKKLLNFRHMQKDAGVDIPFIHHAGETLGDDSKADMNLYDAILLGTKRIGHGFSLVKHPEVMNICREKNIALEVCPISNEILRLTSSMPMHPLPILLNYGIAVALCSDDPSAFGNMGLSFDFFQVWLSRYTPCAVIDVFLEVLVSSEVTGLIQLGAMARDSIKVP</sequence>
<dbReference type="PANTHER" id="PTHR11409:SF39">
    <property type="entry name" value="ADENOSINE DEAMINASE 2"/>
    <property type="match status" value="1"/>
</dbReference>
<keyword evidence="5" id="KW-0964">Secreted</keyword>
<comment type="subcellular location">
    <subcellularLocation>
        <location evidence="2">Secreted</location>
    </subcellularLocation>
</comment>
<dbReference type="Gene3D" id="3.20.20.140">
    <property type="entry name" value="Metal-dependent hydrolases"/>
    <property type="match status" value="1"/>
</dbReference>
<keyword evidence="7" id="KW-0732">Signal</keyword>
<evidence type="ECO:0000256" key="7">
    <source>
        <dbReference type="ARBA" id="ARBA00022729"/>
    </source>
</evidence>
<dbReference type="SUPFAM" id="SSF51556">
    <property type="entry name" value="Metallo-dependent hydrolases"/>
    <property type="match status" value="1"/>
</dbReference>
<dbReference type="STRING" id="47428.A0A284QW57"/>
<evidence type="ECO:0000256" key="1">
    <source>
        <dbReference type="ARBA" id="ARBA00001947"/>
    </source>
</evidence>
<dbReference type="InterPro" id="IPR032466">
    <property type="entry name" value="Metal_Hydrolase"/>
</dbReference>
<evidence type="ECO:0000259" key="11">
    <source>
        <dbReference type="Pfam" id="PF00962"/>
    </source>
</evidence>
<evidence type="ECO:0000256" key="9">
    <source>
        <dbReference type="ARBA" id="ARBA00047764"/>
    </source>
</evidence>
<gene>
    <name evidence="12" type="ORF">ARMOST_04021</name>
</gene>
<dbReference type="OrthoDB" id="7202371at2759"/>
<protein>
    <recommendedName>
        <fullName evidence="4">adenosine deaminase</fullName>
        <ecNumber evidence="4">3.5.4.4</ecNumber>
    </recommendedName>
</protein>
<dbReference type="EC" id="3.5.4.4" evidence="4"/>
<evidence type="ECO:0000256" key="10">
    <source>
        <dbReference type="SAM" id="Phobius"/>
    </source>
</evidence>
<evidence type="ECO:0000256" key="2">
    <source>
        <dbReference type="ARBA" id="ARBA00004613"/>
    </source>
</evidence>
<dbReference type="InterPro" id="IPR006330">
    <property type="entry name" value="Ado/ade_deaminase"/>
</dbReference>
<dbReference type="Proteomes" id="UP000219338">
    <property type="component" value="Unassembled WGS sequence"/>
</dbReference>
<dbReference type="FunFam" id="3.20.20.140:FF:000017">
    <property type="entry name" value="Adenosine deaminase 2"/>
    <property type="match status" value="1"/>
</dbReference>
<name>A0A284QW57_ARMOS</name>
<dbReference type="OMA" id="FQACFGP"/>
<keyword evidence="10" id="KW-0472">Membrane</keyword>
<dbReference type="GO" id="GO:0006154">
    <property type="term" value="P:adenosine catabolic process"/>
    <property type="evidence" value="ECO:0007669"/>
    <property type="project" value="TreeGrafter"/>
</dbReference>
<dbReference type="AlphaFoldDB" id="A0A284QW57"/>
<feature type="transmembrane region" description="Helical" evidence="10">
    <location>
        <begin position="59"/>
        <end position="78"/>
    </location>
</feature>
<evidence type="ECO:0000256" key="5">
    <source>
        <dbReference type="ARBA" id="ARBA00022525"/>
    </source>
</evidence>
<evidence type="ECO:0000256" key="8">
    <source>
        <dbReference type="ARBA" id="ARBA00022801"/>
    </source>
</evidence>
<dbReference type="EMBL" id="FUEG01000002">
    <property type="protein sequence ID" value="SJL00708.1"/>
    <property type="molecule type" value="Genomic_DNA"/>
</dbReference>
<evidence type="ECO:0000313" key="12">
    <source>
        <dbReference type="EMBL" id="SJL00708.1"/>
    </source>
</evidence>
<feature type="domain" description="Adenosine deaminase" evidence="11">
    <location>
        <begin position="280"/>
        <end position="540"/>
    </location>
</feature>
<evidence type="ECO:0000256" key="6">
    <source>
        <dbReference type="ARBA" id="ARBA00022723"/>
    </source>
</evidence>
<dbReference type="GO" id="GO:0005576">
    <property type="term" value="C:extracellular region"/>
    <property type="evidence" value="ECO:0007669"/>
    <property type="project" value="UniProtKB-SubCell"/>
</dbReference>
<keyword evidence="13" id="KW-1185">Reference proteome</keyword>
<comment type="cofactor">
    <cofactor evidence="1">
        <name>Zn(2+)</name>
        <dbReference type="ChEBI" id="CHEBI:29105"/>
    </cofactor>
</comment>
<evidence type="ECO:0000256" key="4">
    <source>
        <dbReference type="ARBA" id="ARBA00012784"/>
    </source>
</evidence>
<accession>A0A284QW57</accession>
<comment type="similarity">
    <text evidence="3">Belongs to the metallo-dependent hydrolases superfamily. Adenosine and AMP deaminases family. ADGF subfamily.</text>
</comment>
<dbReference type="GO" id="GO:0004000">
    <property type="term" value="F:adenosine deaminase activity"/>
    <property type="evidence" value="ECO:0007669"/>
    <property type="project" value="TreeGrafter"/>
</dbReference>
<dbReference type="GO" id="GO:0046103">
    <property type="term" value="P:inosine biosynthetic process"/>
    <property type="evidence" value="ECO:0007669"/>
    <property type="project" value="TreeGrafter"/>
</dbReference>
<dbReference type="Pfam" id="PF00962">
    <property type="entry name" value="A_deaminase"/>
    <property type="match status" value="1"/>
</dbReference>
<reference evidence="13" key="1">
    <citation type="journal article" date="2017" name="Nat. Ecol. Evol.">
        <title>Genome expansion and lineage-specific genetic innovations in the forest pathogenic fungi Armillaria.</title>
        <authorList>
            <person name="Sipos G."/>
            <person name="Prasanna A.N."/>
            <person name="Walter M.C."/>
            <person name="O'Connor E."/>
            <person name="Balint B."/>
            <person name="Krizsan K."/>
            <person name="Kiss B."/>
            <person name="Hess J."/>
            <person name="Varga T."/>
            <person name="Slot J."/>
            <person name="Riley R."/>
            <person name="Boka B."/>
            <person name="Rigling D."/>
            <person name="Barry K."/>
            <person name="Lee J."/>
            <person name="Mihaltcheva S."/>
            <person name="LaButti K."/>
            <person name="Lipzen A."/>
            <person name="Waldron R."/>
            <person name="Moloney N.M."/>
            <person name="Sperisen C."/>
            <person name="Kredics L."/>
            <person name="Vagvoelgyi C."/>
            <person name="Patrignani A."/>
            <person name="Fitzpatrick D."/>
            <person name="Nagy I."/>
            <person name="Doyle S."/>
            <person name="Anderson J.B."/>
            <person name="Grigoriev I.V."/>
            <person name="Gueldener U."/>
            <person name="Muensterkoetter M."/>
            <person name="Nagy L.G."/>
        </authorList>
    </citation>
    <scope>NUCLEOTIDE SEQUENCE [LARGE SCALE GENOMIC DNA]</scope>
    <source>
        <strain evidence="13">C18/9</strain>
    </source>
</reference>
<dbReference type="GO" id="GO:0046872">
    <property type="term" value="F:metal ion binding"/>
    <property type="evidence" value="ECO:0007669"/>
    <property type="project" value="UniProtKB-KW"/>
</dbReference>
<keyword evidence="10" id="KW-1133">Transmembrane helix</keyword>
<keyword evidence="10" id="KW-0812">Transmembrane</keyword>
<organism evidence="12 13">
    <name type="scientific">Armillaria ostoyae</name>
    <name type="common">Armillaria root rot fungus</name>
    <dbReference type="NCBI Taxonomy" id="47428"/>
    <lineage>
        <taxon>Eukaryota</taxon>
        <taxon>Fungi</taxon>
        <taxon>Dikarya</taxon>
        <taxon>Basidiomycota</taxon>
        <taxon>Agaricomycotina</taxon>
        <taxon>Agaricomycetes</taxon>
        <taxon>Agaricomycetidae</taxon>
        <taxon>Agaricales</taxon>
        <taxon>Marasmiineae</taxon>
        <taxon>Physalacriaceae</taxon>
        <taxon>Armillaria</taxon>
    </lineage>
</organism>
<keyword evidence="6" id="KW-0479">Metal-binding</keyword>
<dbReference type="PANTHER" id="PTHR11409">
    <property type="entry name" value="ADENOSINE DEAMINASE"/>
    <property type="match status" value="1"/>
</dbReference>
<keyword evidence="8" id="KW-0378">Hydrolase</keyword>